<keyword evidence="15" id="KW-1185">Reference proteome</keyword>
<dbReference type="Pfam" id="PF01554">
    <property type="entry name" value="MatE"/>
    <property type="match status" value="2"/>
</dbReference>
<dbReference type="GO" id="GO:0005886">
    <property type="term" value="C:plasma membrane"/>
    <property type="evidence" value="ECO:0007669"/>
    <property type="project" value="UniProtKB-SubCell"/>
</dbReference>
<evidence type="ECO:0000256" key="7">
    <source>
        <dbReference type="ARBA" id="ARBA00022475"/>
    </source>
</evidence>
<feature type="transmembrane region" description="Helical" evidence="13">
    <location>
        <begin position="46"/>
        <end position="69"/>
    </location>
</feature>
<evidence type="ECO:0000256" key="2">
    <source>
        <dbReference type="ARBA" id="ARBA00004651"/>
    </source>
</evidence>
<feature type="transmembrane region" description="Helical" evidence="13">
    <location>
        <begin position="21"/>
        <end position="40"/>
    </location>
</feature>
<keyword evidence="11 13" id="KW-0472">Membrane</keyword>
<keyword evidence="6" id="KW-0050">Antiport</keyword>
<dbReference type="PANTHER" id="PTHR43298:SF2">
    <property type="entry name" value="FMN_FAD EXPORTER YEEO-RELATED"/>
    <property type="match status" value="1"/>
</dbReference>
<evidence type="ECO:0000256" key="5">
    <source>
        <dbReference type="ARBA" id="ARBA00022448"/>
    </source>
</evidence>
<dbReference type="InterPro" id="IPR002528">
    <property type="entry name" value="MATE_fam"/>
</dbReference>
<dbReference type="PANTHER" id="PTHR43298">
    <property type="entry name" value="MULTIDRUG RESISTANCE PROTEIN NORM-RELATED"/>
    <property type="match status" value="1"/>
</dbReference>
<dbReference type="NCBIfam" id="TIGR00797">
    <property type="entry name" value="matE"/>
    <property type="match status" value="1"/>
</dbReference>
<evidence type="ECO:0000256" key="9">
    <source>
        <dbReference type="ARBA" id="ARBA00022989"/>
    </source>
</evidence>
<keyword evidence="8 13" id="KW-0812">Transmembrane</keyword>
<dbReference type="GO" id="GO:0015297">
    <property type="term" value="F:antiporter activity"/>
    <property type="evidence" value="ECO:0007669"/>
    <property type="project" value="UniProtKB-KW"/>
</dbReference>
<gene>
    <name evidence="14" type="ORF">SAMN02745784_01314</name>
</gene>
<dbReference type="GO" id="GO:0042910">
    <property type="term" value="F:xenobiotic transmembrane transporter activity"/>
    <property type="evidence" value="ECO:0007669"/>
    <property type="project" value="InterPro"/>
</dbReference>
<keyword evidence="10" id="KW-0406">Ion transport</keyword>
<dbReference type="CDD" id="cd13137">
    <property type="entry name" value="MATE_NorM_like"/>
    <property type="match status" value="1"/>
</dbReference>
<evidence type="ECO:0000256" key="6">
    <source>
        <dbReference type="ARBA" id="ARBA00022449"/>
    </source>
</evidence>
<dbReference type="Proteomes" id="UP000184114">
    <property type="component" value="Unassembled WGS sequence"/>
</dbReference>
<dbReference type="InterPro" id="IPR050222">
    <property type="entry name" value="MATE_MdtK"/>
</dbReference>
<accession>A0A1M4V2R0</accession>
<feature type="transmembrane region" description="Helical" evidence="13">
    <location>
        <begin position="138"/>
        <end position="160"/>
    </location>
</feature>
<dbReference type="STRING" id="1123404.SAMN02745784_01314"/>
<dbReference type="GeneID" id="90995680"/>
<reference evidence="15" key="1">
    <citation type="submission" date="2016-11" db="EMBL/GenBank/DDBJ databases">
        <authorList>
            <person name="Varghese N."/>
            <person name="Submissions S."/>
        </authorList>
    </citation>
    <scope>NUCLEOTIDE SEQUENCE [LARGE SCALE GENOMIC DNA]</scope>
    <source>
        <strain evidence="15">DSM 18095</strain>
    </source>
</reference>
<evidence type="ECO:0000256" key="10">
    <source>
        <dbReference type="ARBA" id="ARBA00023065"/>
    </source>
</evidence>
<dbReference type="RefSeq" id="WP_072974514.1">
    <property type="nucleotide sequence ID" value="NZ_FQTY01000004.1"/>
</dbReference>
<evidence type="ECO:0000256" key="8">
    <source>
        <dbReference type="ARBA" id="ARBA00022692"/>
    </source>
</evidence>
<evidence type="ECO:0000256" key="12">
    <source>
        <dbReference type="ARBA" id="ARBA00031636"/>
    </source>
</evidence>
<dbReference type="AlphaFoldDB" id="A0A1M4V2R0"/>
<evidence type="ECO:0000313" key="14">
    <source>
        <dbReference type="EMBL" id="SHE63192.1"/>
    </source>
</evidence>
<evidence type="ECO:0000313" key="15">
    <source>
        <dbReference type="Proteomes" id="UP000184114"/>
    </source>
</evidence>
<feature type="transmembrane region" description="Helical" evidence="13">
    <location>
        <begin position="198"/>
        <end position="222"/>
    </location>
</feature>
<comment type="function">
    <text evidence="1">Multidrug efflux pump.</text>
</comment>
<feature type="transmembrane region" description="Helical" evidence="13">
    <location>
        <begin position="99"/>
        <end position="118"/>
    </location>
</feature>
<evidence type="ECO:0000256" key="1">
    <source>
        <dbReference type="ARBA" id="ARBA00003408"/>
    </source>
</evidence>
<dbReference type="EMBL" id="FQTY01000004">
    <property type="protein sequence ID" value="SHE63192.1"/>
    <property type="molecule type" value="Genomic_DNA"/>
</dbReference>
<sequence length="455" mass="49337">MELNLNKKHLKDDIVKIAGPVFIELLMGTLFGMVDMMMLGRSGDDATTAASIAAVGVTNQLVFIGLSLVQSLNTGGTTMVARYIGAKREDRIESVVKHVMLLTQVLLVIPILFVGLGITDNAMTFLGAGQDTLSIGRGYFRVITLGFVFQAFNFSIFAALRGAGDTKTPMKINTKVNLLNVVGNAILIYGLFGFPKLGVLGAGISTSLSHIVASIMLVKVILNEKNIVHINLKHRFKFDNDIIYNLVKIGLPASLEQIAMRVGLLAFTKIVAWLGTVAYATHQICINILNLSFTPGQAFGIAASTLTGRSLGEQEPEKAESYIKICGRIGAVIAATMGILFFFFGTFIAGLYTNNQEVVIEAGKVLKLMAVIQPFQCSQLIIAGGLRGAGDTVWTLVSTFIGILVIRVALAYIFVLNMGMGLMGAWLAVLIDQSIRWALILIRLRTNKWKYITIR</sequence>
<proteinExistence type="inferred from homology"/>
<evidence type="ECO:0000256" key="4">
    <source>
        <dbReference type="ARBA" id="ARBA00020268"/>
    </source>
</evidence>
<keyword evidence="7" id="KW-1003">Cell membrane</keyword>
<organism evidence="14 15">
    <name type="scientific">Tissierella praeacuta DSM 18095</name>
    <dbReference type="NCBI Taxonomy" id="1123404"/>
    <lineage>
        <taxon>Bacteria</taxon>
        <taxon>Bacillati</taxon>
        <taxon>Bacillota</taxon>
        <taxon>Tissierellia</taxon>
        <taxon>Tissierellales</taxon>
        <taxon>Tissierellaceae</taxon>
        <taxon>Tissierella</taxon>
    </lineage>
</organism>
<comment type="subcellular location">
    <subcellularLocation>
        <location evidence="2">Cell membrane</location>
        <topology evidence="2">Multi-pass membrane protein</topology>
    </subcellularLocation>
</comment>
<dbReference type="GO" id="GO:0006811">
    <property type="term" value="P:monoatomic ion transport"/>
    <property type="evidence" value="ECO:0007669"/>
    <property type="project" value="UniProtKB-KW"/>
</dbReference>
<feature type="transmembrane region" description="Helical" evidence="13">
    <location>
        <begin position="172"/>
        <end position="192"/>
    </location>
</feature>
<dbReference type="InterPro" id="IPR048279">
    <property type="entry name" value="MdtK-like"/>
</dbReference>
<keyword evidence="9 13" id="KW-1133">Transmembrane helix</keyword>
<evidence type="ECO:0000256" key="3">
    <source>
        <dbReference type="ARBA" id="ARBA00010199"/>
    </source>
</evidence>
<evidence type="ECO:0000256" key="13">
    <source>
        <dbReference type="SAM" id="Phobius"/>
    </source>
</evidence>
<feature type="transmembrane region" description="Helical" evidence="13">
    <location>
        <begin position="393"/>
        <end position="415"/>
    </location>
</feature>
<comment type="similarity">
    <text evidence="3">Belongs to the multi antimicrobial extrusion (MATE) (TC 2.A.66.1) family.</text>
</comment>
<evidence type="ECO:0000256" key="11">
    <source>
        <dbReference type="ARBA" id="ARBA00023136"/>
    </source>
</evidence>
<protein>
    <recommendedName>
        <fullName evidence="4">Probable multidrug resistance protein NorM</fullName>
    </recommendedName>
    <alternativeName>
        <fullName evidence="12">Multidrug-efflux transporter</fullName>
    </alternativeName>
</protein>
<dbReference type="PIRSF" id="PIRSF006603">
    <property type="entry name" value="DinF"/>
    <property type="match status" value="1"/>
</dbReference>
<keyword evidence="5" id="KW-0813">Transport</keyword>
<name>A0A1M4V2R0_9FIRM</name>
<feature type="transmembrane region" description="Helical" evidence="13">
    <location>
        <begin position="329"/>
        <end position="353"/>
    </location>
</feature>